<dbReference type="AlphaFoldDB" id="A0A6M3MIB0"/>
<organism evidence="2">
    <name type="scientific">viral metagenome</name>
    <dbReference type="NCBI Taxonomy" id="1070528"/>
    <lineage>
        <taxon>unclassified sequences</taxon>
        <taxon>metagenomes</taxon>
        <taxon>organismal metagenomes</taxon>
    </lineage>
</organism>
<gene>
    <name evidence="1" type="ORF">MM171A01009_0004</name>
    <name evidence="2" type="ORF">MM171B00234_0003</name>
</gene>
<dbReference type="EMBL" id="MT143884">
    <property type="protein sequence ID" value="QJB04502.1"/>
    <property type="molecule type" value="Genomic_DNA"/>
</dbReference>
<proteinExistence type="predicted"/>
<sequence>MIYIIPSIGFYIDMHQERLPDGFQLAEDLPRRPVEITRHEAPRRQPQPGDPKVWTLGDALQRFRLKTPSATKKDSINLGGVRVGVLFEVTEGLVLVLYKREKYRFFSRHFPNVPADGPGVTANMKLVHWAAVEGMKIATVFPDGSCYSIDAMEFWNFYEKYGTEVAILPGEISCPFESWTKIF</sequence>
<evidence type="ECO:0000313" key="2">
    <source>
        <dbReference type="EMBL" id="QJB04502.1"/>
    </source>
</evidence>
<name>A0A6M3MIB0_9ZZZZ</name>
<evidence type="ECO:0000313" key="1">
    <source>
        <dbReference type="EMBL" id="QJA99441.1"/>
    </source>
</evidence>
<dbReference type="EMBL" id="MT143651">
    <property type="protein sequence ID" value="QJA99441.1"/>
    <property type="molecule type" value="Genomic_DNA"/>
</dbReference>
<reference evidence="2" key="1">
    <citation type="submission" date="2020-03" db="EMBL/GenBank/DDBJ databases">
        <title>The deep terrestrial virosphere.</title>
        <authorList>
            <person name="Holmfeldt K."/>
            <person name="Nilsson E."/>
            <person name="Simone D."/>
            <person name="Lopez-Fernandez M."/>
            <person name="Wu X."/>
            <person name="de Brujin I."/>
            <person name="Lundin D."/>
            <person name="Andersson A."/>
            <person name="Bertilsson S."/>
            <person name="Dopson M."/>
        </authorList>
    </citation>
    <scope>NUCLEOTIDE SEQUENCE</scope>
    <source>
        <strain evidence="1">MM171A01009</strain>
        <strain evidence="2">MM171B00234</strain>
    </source>
</reference>
<accession>A0A6M3MIB0</accession>
<protein>
    <submittedName>
        <fullName evidence="2">Uncharacterized protein</fullName>
    </submittedName>
</protein>